<keyword evidence="1" id="KW-0732">Signal</keyword>
<feature type="signal peptide" evidence="1">
    <location>
        <begin position="1"/>
        <end position="30"/>
    </location>
</feature>
<evidence type="ECO:0000313" key="2">
    <source>
        <dbReference type="EMBL" id="SFU55377.1"/>
    </source>
</evidence>
<dbReference type="Pfam" id="PF10001">
    <property type="entry name" value="DUF2242"/>
    <property type="match status" value="1"/>
</dbReference>
<proteinExistence type="predicted"/>
<reference evidence="2 3" key="1">
    <citation type="submission" date="2016-10" db="EMBL/GenBank/DDBJ databases">
        <authorList>
            <person name="de Groot N.N."/>
        </authorList>
    </citation>
    <scope>NUCLEOTIDE SEQUENCE [LARGE SCALE GENOMIC DNA]</scope>
    <source>
        <strain evidence="2 3">R-24608</strain>
    </source>
</reference>
<dbReference type="RefSeq" id="WP_054255990.1">
    <property type="nucleotide sequence ID" value="NZ_CYIG01000012.1"/>
</dbReference>
<evidence type="ECO:0008006" key="4">
    <source>
        <dbReference type="Google" id="ProtNLM"/>
    </source>
</evidence>
<dbReference type="InterPro" id="IPR018718">
    <property type="entry name" value="DUF2242"/>
</dbReference>
<dbReference type="OrthoDB" id="8588389at2"/>
<keyword evidence="3" id="KW-1185">Reference proteome</keyword>
<sequence>MALGIPVRWGRAMAVLALCGALAGCFQRQAAPLVRFEPEAFSAAAGFSRFYETSPALACEAARRTLLSQGYVISSASDEQVTGRKFFQPSAEAHVPLEMRVVCATEAGDAAVVFAVAVQELHAVRKANHSASLGVGGLGSLSLPVEGSNDGMVKVGTQTISDPHFYRSFFDLLGEHLAQ</sequence>
<dbReference type="STRING" id="343013.SAMN04489707_100870"/>
<dbReference type="EMBL" id="FPBX01000008">
    <property type="protein sequence ID" value="SFU55377.1"/>
    <property type="molecule type" value="Genomic_DNA"/>
</dbReference>
<evidence type="ECO:0000256" key="1">
    <source>
        <dbReference type="SAM" id="SignalP"/>
    </source>
</evidence>
<feature type="chain" id="PRO_5010340526" description="DUF2242 domain-containing protein" evidence="1">
    <location>
        <begin position="31"/>
        <end position="179"/>
    </location>
</feature>
<dbReference type="Proteomes" id="UP000183656">
    <property type="component" value="Unassembled WGS sequence"/>
</dbReference>
<protein>
    <recommendedName>
        <fullName evidence="4">DUF2242 domain-containing protein</fullName>
    </recommendedName>
</protein>
<dbReference type="AlphaFoldDB" id="A0A1I7H3T6"/>
<gene>
    <name evidence="2" type="ORF">SAMN04489707_100870</name>
</gene>
<name>A0A1I7H3T6_9BURK</name>
<accession>A0A1I7H3T6</accession>
<organism evidence="2 3">
    <name type="scientific">Paenacidovorax caeni</name>
    <dbReference type="NCBI Taxonomy" id="343013"/>
    <lineage>
        <taxon>Bacteria</taxon>
        <taxon>Pseudomonadati</taxon>
        <taxon>Pseudomonadota</taxon>
        <taxon>Betaproteobacteria</taxon>
        <taxon>Burkholderiales</taxon>
        <taxon>Comamonadaceae</taxon>
        <taxon>Paenacidovorax</taxon>
    </lineage>
</organism>
<evidence type="ECO:0000313" key="3">
    <source>
        <dbReference type="Proteomes" id="UP000183656"/>
    </source>
</evidence>